<dbReference type="InterPro" id="IPR050832">
    <property type="entry name" value="Bact_Acetyltransf"/>
</dbReference>
<dbReference type="GO" id="GO:0016746">
    <property type="term" value="F:acyltransferase activity"/>
    <property type="evidence" value="ECO:0007669"/>
    <property type="project" value="UniProtKB-KW"/>
</dbReference>
<organism evidence="4 5">
    <name type="scientific">Allokutzneria oryzae</name>
    <dbReference type="NCBI Taxonomy" id="1378989"/>
    <lineage>
        <taxon>Bacteria</taxon>
        <taxon>Bacillati</taxon>
        <taxon>Actinomycetota</taxon>
        <taxon>Actinomycetes</taxon>
        <taxon>Pseudonocardiales</taxon>
        <taxon>Pseudonocardiaceae</taxon>
        <taxon>Allokutzneria</taxon>
    </lineage>
</organism>
<feature type="domain" description="N-acetyltransferase" evidence="3">
    <location>
        <begin position="4"/>
        <end position="151"/>
    </location>
</feature>
<dbReference type="InterPro" id="IPR000182">
    <property type="entry name" value="GNAT_dom"/>
</dbReference>
<protein>
    <submittedName>
        <fullName evidence="4">GNAT family N-acetyltransferase</fullName>
        <ecNumber evidence="4">2.3.-.-</ecNumber>
    </submittedName>
</protein>
<dbReference type="Pfam" id="PF00583">
    <property type="entry name" value="Acetyltransf_1"/>
    <property type="match status" value="1"/>
</dbReference>
<reference evidence="4 5" key="1">
    <citation type="submission" date="2024-09" db="EMBL/GenBank/DDBJ databases">
        <authorList>
            <person name="Sun Q."/>
            <person name="Mori K."/>
        </authorList>
    </citation>
    <scope>NUCLEOTIDE SEQUENCE [LARGE SCALE GENOMIC DNA]</scope>
    <source>
        <strain evidence="4 5">TBRC 7907</strain>
    </source>
</reference>
<proteinExistence type="predicted"/>
<dbReference type="EMBL" id="JBHLZU010000005">
    <property type="protein sequence ID" value="MFB9903412.1"/>
    <property type="molecule type" value="Genomic_DNA"/>
</dbReference>
<name>A0ABV5ZR88_9PSEU</name>
<dbReference type="Gene3D" id="3.40.630.30">
    <property type="match status" value="1"/>
</dbReference>
<gene>
    <name evidence="4" type="ORF">ACFFQA_05620</name>
</gene>
<evidence type="ECO:0000313" key="5">
    <source>
        <dbReference type="Proteomes" id="UP001589693"/>
    </source>
</evidence>
<evidence type="ECO:0000256" key="1">
    <source>
        <dbReference type="ARBA" id="ARBA00022679"/>
    </source>
</evidence>
<keyword evidence="1 4" id="KW-0808">Transferase</keyword>
<dbReference type="PANTHER" id="PTHR43877">
    <property type="entry name" value="AMINOALKYLPHOSPHONATE N-ACETYLTRANSFERASE-RELATED-RELATED"/>
    <property type="match status" value="1"/>
</dbReference>
<comment type="caution">
    <text evidence="4">The sequence shown here is derived from an EMBL/GenBank/DDBJ whole genome shotgun (WGS) entry which is preliminary data.</text>
</comment>
<dbReference type="PROSITE" id="PS51186">
    <property type="entry name" value="GNAT"/>
    <property type="match status" value="1"/>
</dbReference>
<sequence length="151" mass="16779">MREMRIRPARPVDAEGITSLLHASSAYQGRYSSILDGYEFTEDQVRDTVCFLAEDADGRLAGYYSLVPDPAELDLLLVADAEQGSGLGARLVRHMLEQARNLGLASVRVVSHPPAEGFYLRMGARRVGVVPPRPPKVDYERPELVWDLLVE</sequence>
<dbReference type="EC" id="2.3.-.-" evidence="4"/>
<dbReference type="SUPFAM" id="SSF55729">
    <property type="entry name" value="Acyl-CoA N-acyltransferases (Nat)"/>
    <property type="match status" value="1"/>
</dbReference>
<keyword evidence="5" id="KW-1185">Reference proteome</keyword>
<dbReference type="InterPro" id="IPR016181">
    <property type="entry name" value="Acyl_CoA_acyltransferase"/>
</dbReference>
<evidence type="ECO:0000313" key="4">
    <source>
        <dbReference type="EMBL" id="MFB9903412.1"/>
    </source>
</evidence>
<evidence type="ECO:0000256" key="2">
    <source>
        <dbReference type="ARBA" id="ARBA00023315"/>
    </source>
</evidence>
<dbReference type="Proteomes" id="UP001589693">
    <property type="component" value="Unassembled WGS sequence"/>
</dbReference>
<evidence type="ECO:0000259" key="3">
    <source>
        <dbReference type="PROSITE" id="PS51186"/>
    </source>
</evidence>
<keyword evidence="2 4" id="KW-0012">Acyltransferase</keyword>
<dbReference type="CDD" id="cd04301">
    <property type="entry name" value="NAT_SF"/>
    <property type="match status" value="1"/>
</dbReference>
<dbReference type="RefSeq" id="WP_377850553.1">
    <property type="nucleotide sequence ID" value="NZ_JBHLZU010000005.1"/>
</dbReference>
<accession>A0ABV5ZR88</accession>